<dbReference type="GO" id="GO:0016787">
    <property type="term" value="F:hydrolase activity"/>
    <property type="evidence" value="ECO:0007669"/>
    <property type="project" value="InterPro"/>
</dbReference>
<accession>A0A0F8Y9H0</accession>
<dbReference type="SMART" id="SM00487">
    <property type="entry name" value="DEXDc"/>
    <property type="match status" value="1"/>
</dbReference>
<dbReference type="PANTHER" id="PTHR41313">
    <property type="entry name" value="ADENINE-SPECIFIC METHYLTRANSFERASE"/>
    <property type="match status" value="1"/>
</dbReference>
<dbReference type="EMBL" id="LAZR01054685">
    <property type="protein sequence ID" value="KKK78013.1"/>
    <property type="molecule type" value="Genomic_DNA"/>
</dbReference>
<proteinExistence type="predicted"/>
<dbReference type="InterPro" id="IPR006935">
    <property type="entry name" value="Helicase/UvrB_N"/>
</dbReference>
<name>A0A0F8Y9H0_9ZZZZ</name>
<dbReference type="InterPro" id="IPR027417">
    <property type="entry name" value="P-loop_NTPase"/>
</dbReference>
<evidence type="ECO:0000313" key="2">
    <source>
        <dbReference type="EMBL" id="KKK78013.1"/>
    </source>
</evidence>
<dbReference type="GO" id="GO:0005524">
    <property type="term" value="F:ATP binding"/>
    <property type="evidence" value="ECO:0007669"/>
    <property type="project" value="InterPro"/>
</dbReference>
<dbReference type="PANTHER" id="PTHR41313:SF1">
    <property type="entry name" value="DNA METHYLASE ADENINE-SPECIFIC DOMAIN-CONTAINING PROTEIN"/>
    <property type="match status" value="1"/>
</dbReference>
<reference evidence="2" key="1">
    <citation type="journal article" date="2015" name="Nature">
        <title>Complex archaea that bridge the gap between prokaryotes and eukaryotes.</title>
        <authorList>
            <person name="Spang A."/>
            <person name="Saw J.H."/>
            <person name="Jorgensen S.L."/>
            <person name="Zaremba-Niedzwiedzka K."/>
            <person name="Martijn J."/>
            <person name="Lind A.E."/>
            <person name="van Eijk R."/>
            <person name="Schleper C."/>
            <person name="Guy L."/>
            <person name="Ettema T.J."/>
        </authorList>
    </citation>
    <scope>NUCLEOTIDE SEQUENCE</scope>
</reference>
<sequence>EPKRATRLHRVYNDDYNNTVPYKPDGAHMTFPGMAKIVNGKPFKFYPHQPDAIWRVLQTGNTLLAHVVGSGKTFVMTAAGMEAKRIGLAKKPMYVVPNKILEQFGREFLQLYPTARVLVATKKDLQKENRRAFMAKVANNEWDAVIMAQSSFTLVPVSPAFEERFIRGEMSGIEEALIAAQLEAQAEGSRAMRSLVRAIELAKERIETRLKELENRDRKDDVLSFEEMGIDMLFVDEAHNYKNLYAPSKQRSLGGGKPVQKALDMYMKVSYLNERTPGRGTVFATGTPLSRSIVEMYTLLRYLAPEELASRGMKRLDAWAAGFAESATKIELRPEGGFRNYTRLSHFKNAPELSQLFLTIADVQTADMLGLPKPTIRGGQAEVVVAPMSEELSRYQEH</sequence>
<comment type="caution">
    <text evidence="2">The sequence shown here is derived from an EMBL/GenBank/DDBJ whole genome shotgun (WGS) entry which is preliminary data.</text>
</comment>
<dbReference type="InterPro" id="IPR052933">
    <property type="entry name" value="DNA_Protect_Modify"/>
</dbReference>
<dbReference type="SUPFAM" id="SSF52540">
    <property type="entry name" value="P-loop containing nucleoside triphosphate hydrolases"/>
    <property type="match status" value="1"/>
</dbReference>
<dbReference type="InterPro" id="IPR014001">
    <property type="entry name" value="Helicase_ATP-bd"/>
</dbReference>
<dbReference type="Gene3D" id="3.40.50.300">
    <property type="entry name" value="P-loop containing nucleotide triphosphate hydrolases"/>
    <property type="match status" value="1"/>
</dbReference>
<gene>
    <name evidence="2" type="ORF">LCGC14_2847820</name>
</gene>
<dbReference type="GO" id="GO:0003677">
    <property type="term" value="F:DNA binding"/>
    <property type="evidence" value="ECO:0007669"/>
    <property type="project" value="InterPro"/>
</dbReference>
<dbReference type="AlphaFoldDB" id="A0A0F8Y9H0"/>
<dbReference type="Pfam" id="PF04851">
    <property type="entry name" value="ResIII"/>
    <property type="match status" value="1"/>
</dbReference>
<evidence type="ECO:0000259" key="1">
    <source>
        <dbReference type="SMART" id="SM00487"/>
    </source>
</evidence>
<feature type="non-terminal residue" evidence="2">
    <location>
        <position position="1"/>
    </location>
</feature>
<feature type="domain" description="Helicase ATP-binding" evidence="1">
    <location>
        <begin position="41"/>
        <end position="316"/>
    </location>
</feature>
<protein>
    <recommendedName>
        <fullName evidence="1">Helicase ATP-binding domain-containing protein</fullName>
    </recommendedName>
</protein>
<feature type="non-terminal residue" evidence="2">
    <location>
        <position position="398"/>
    </location>
</feature>
<organism evidence="2">
    <name type="scientific">marine sediment metagenome</name>
    <dbReference type="NCBI Taxonomy" id="412755"/>
    <lineage>
        <taxon>unclassified sequences</taxon>
        <taxon>metagenomes</taxon>
        <taxon>ecological metagenomes</taxon>
    </lineage>
</organism>